<evidence type="ECO:0000313" key="4">
    <source>
        <dbReference type="EMBL" id="SDI58837.1"/>
    </source>
</evidence>
<reference evidence="4 6" key="2">
    <citation type="submission" date="2016-10" db="EMBL/GenBank/DDBJ databases">
        <authorList>
            <person name="de Groot N.N."/>
        </authorList>
    </citation>
    <scope>NUCLEOTIDE SEQUENCE [LARGE SCALE GENOMIC DNA]</scope>
    <source>
        <strain evidence="4 6">DSM 2895</strain>
    </source>
</reference>
<dbReference type="AlphaFoldDB" id="A0A0D1XVA1"/>
<dbReference type="SUPFAM" id="SSF54637">
    <property type="entry name" value="Thioesterase/thiol ester dehydrase-isomerase"/>
    <property type="match status" value="1"/>
</dbReference>
<keyword evidence="5" id="KW-1185">Reference proteome</keyword>
<dbReference type="PANTHER" id="PTHR42856:SF1">
    <property type="entry name" value="ACYL-COENZYME A THIOESTERASE PAAI"/>
    <property type="match status" value="1"/>
</dbReference>
<evidence type="ECO:0000313" key="3">
    <source>
        <dbReference type="EMBL" id="KON99238.1"/>
    </source>
</evidence>
<dbReference type="GeneID" id="42303677"/>
<dbReference type="PANTHER" id="PTHR42856">
    <property type="entry name" value="ACYL-COENZYME A THIOESTERASE PAAI"/>
    <property type="match status" value="1"/>
</dbReference>
<dbReference type="NCBIfam" id="TIGR00369">
    <property type="entry name" value="unchar_dom_1"/>
    <property type="match status" value="1"/>
</dbReference>
<dbReference type="Gene3D" id="3.10.129.10">
    <property type="entry name" value="Hotdog Thioesterase"/>
    <property type="match status" value="1"/>
</dbReference>
<sequence>MADEQYLRELKSYFSDVPFWKYVGCTIESIEEGQAVLSLTVLHEHMNGNMTLHGGVYATLLDNAMGLAARSQGEKNQATTNMNIHYLAAVSEGKVYARGRIVHRTKRTITTEARVETEDGTLLAMATGSFRVLKQ</sequence>
<dbReference type="Proteomes" id="UP000037269">
    <property type="component" value="Unassembled WGS sequence"/>
</dbReference>
<dbReference type="Pfam" id="PF03061">
    <property type="entry name" value="4HBT"/>
    <property type="match status" value="1"/>
</dbReference>
<keyword evidence="1" id="KW-0378">Hydrolase</keyword>
<evidence type="ECO:0000256" key="1">
    <source>
        <dbReference type="ARBA" id="ARBA00022801"/>
    </source>
</evidence>
<dbReference type="OrthoDB" id="2139465at2"/>
<evidence type="ECO:0000259" key="2">
    <source>
        <dbReference type="Pfam" id="PF03061"/>
    </source>
</evidence>
<feature type="domain" description="Thioesterase" evidence="2">
    <location>
        <begin position="51"/>
        <end position="123"/>
    </location>
</feature>
<proteinExistence type="predicted"/>
<reference evidence="3 5" key="1">
    <citation type="submission" date="2015-07" db="EMBL/GenBank/DDBJ databases">
        <title>Fjat-14205 dsm 2895.</title>
        <authorList>
            <person name="Liu B."/>
            <person name="Wang J."/>
            <person name="Zhu Y."/>
            <person name="Liu G."/>
            <person name="Chen Q."/>
            <person name="Chen Z."/>
            <person name="Lan J."/>
            <person name="Che J."/>
            <person name="Ge C."/>
            <person name="Shi H."/>
            <person name="Pan Z."/>
            <person name="Liu X."/>
        </authorList>
    </citation>
    <scope>NUCLEOTIDE SEQUENCE [LARGE SCALE GENOMIC DNA]</scope>
    <source>
        <strain evidence="3 5">DSM 2895</strain>
    </source>
</reference>
<dbReference type="CDD" id="cd03443">
    <property type="entry name" value="PaaI_thioesterase"/>
    <property type="match status" value="1"/>
</dbReference>
<organism evidence="3 5">
    <name type="scientific">Aneurinibacillus migulanus</name>
    <name type="common">Bacillus migulanus</name>
    <dbReference type="NCBI Taxonomy" id="47500"/>
    <lineage>
        <taxon>Bacteria</taxon>
        <taxon>Bacillati</taxon>
        <taxon>Bacillota</taxon>
        <taxon>Bacilli</taxon>
        <taxon>Bacillales</taxon>
        <taxon>Paenibacillaceae</taxon>
        <taxon>Aneurinibacillus group</taxon>
        <taxon>Aneurinibacillus</taxon>
    </lineage>
</organism>
<dbReference type="InterPro" id="IPR003736">
    <property type="entry name" value="PAAI_dom"/>
</dbReference>
<dbReference type="EMBL" id="FNED01000005">
    <property type="protein sequence ID" value="SDI58837.1"/>
    <property type="molecule type" value="Genomic_DNA"/>
</dbReference>
<dbReference type="Proteomes" id="UP000182836">
    <property type="component" value="Unassembled WGS sequence"/>
</dbReference>
<dbReference type="InterPro" id="IPR006683">
    <property type="entry name" value="Thioestr_dom"/>
</dbReference>
<protein>
    <submittedName>
        <fullName evidence="4">Uncharacterized domain 1-containing protein</fullName>
    </submittedName>
</protein>
<accession>A0A0D1XVA1</accession>
<dbReference type="PATRIC" id="fig|47500.12.peg.4152"/>
<evidence type="ECO:0000313" key="5">
    <source>
        <dbReference type="Proteomes" id="UP000037269"/>
    </source>
</evidence>
<dbReference type="RefSeq" id="WP_043063880.1">
    <property type="nucleotide sequence ID" value="NZ_BJOA01000074.1"/>
</dbReference>
<dbReference type="GO" id="GO:0016289">
    <property type="term" value="F:acyl-CoA hydrolase activity"/>
    <property type="evidence" value="ECO:0007669"/>
    <property type="project" value="UniProtKB-ARBA"/>
</dbReference>
<dbReference type="EMBL" id="LGUG01000002">
    <property type="protein sequence ID" value="KON99238.1"/>
    <property type="molecule type" value="Genomic_DNA"/>
</dbReference>
<name>A0A0D1XVA1_ANEMI</name>
<dbReference type="InterPro" id="IPR029069">
    <property type="entry name" value="HotDog_dom_sf"/>
</dbReference>
<dbReference type="InterPro" id="IPR052723">
    <property type="entry name" value="Acyl-CoA_thioesterase_PaaI"/>
</dbReference>
<evidence type="ECO:0000313" key="6">
    <source>
        <dbReference type="Proteomes" id="UP000182836"/>
    </source>
</evidence>
<gene>
    <name evidence="3" type="ORF">AF333_00405</name>
    <name evidence="4" type="ORF">SAMN04487909_105207</name>
</gene>
<dbReference type="STRING" id="47500.AF333_00405"/>